<comment type="caution">
    <text evidence="1">The sequence shown here is derived from an EMBL/GenBank/DDBJ whole genome shotgun (WGS) entry which is preliminary data.</text>
</comment>
<reference evidence="1 2" key="2">
    <citation type="journal article" date="2014" name="FEMS Microbiol. Lett.">
        <title>Draft genomic DNA sequence of the facultatively methylotrophic bacterium Acidomonas methanolica type strain MB58.</title>
        <authorList>
            <person name="Higashiura N."/>
            <person name="Hadano H."/>
            <person name="Hirakawa H."/>
            <person name="Matsutani M."/>
            <person name="Takabe S."/>
            <person name="Matsushita K."/>
            <person name="Azuma Y."/>
        </authorList>
    </citation>
    <scope>NUCLEOTIDE SEQUENCE [LARGE SCALE GENOMIC DNA]</scope>
    <source>
        <strain evidence="1 2">MB58</strain>
    </source>
</reference>
<name>A0A023D795_ACIMT</name>
<evidence type="ECO:0000313" key="1">
    <source>
        <dbReference type="EMBL" id="GAJ30023.1"/>
    </source>
</evidence>
<reference evidence="2" key="1">
    <citation type="journal article" date="2014" name="FEMS Microbiol. Lett.">
        <title>Draft Genomic DNA Sequence of the Facultatively Methylotrophic Bacterium Acidomonas methanolica type strain MB58.</title>
        <authorList>
            <person name="Higashiura N."/>
            <person name="Hadano H."/>
            <person name="Hirakawa H."/>
            <person name="Matsutani M."/>
            <person name="Takabe S."/>
            <person name="Matsushita K."/>
            <person name="Azuma Y."/>
        </authorList>
    </citation>
    <scope>NUCLEOTIDE SEQUENCE [LARGE SCALE GENOMIC DNA]</scope>
    <source>
        <strain evidence="2">MB58</strain>
    </source>
</reference>
<keyword evidence="2" id="KW-1185">Reference proteome</keyword>
<proteinExistence type="predicted"/>
<dbReference type="AlphaFoldDB" id="A0A023D795"/>
<evidence type="ECO:0000313" key="2">
    <source>
        <dbReference type="Proteomes" id="UP000019760"/>
    </source>
</evidence>
<dbReference type="OrthoDB" id="7283680at2"/>
<dbReference type="EMBL" id="BAND01000098">
    <property type="protein sequence ID" value="GAJ30023.1"/>
    <property type="molecule type" value="Genomic_DNA"/>
</dbReference>
<sequence length="122" mass="11849">MINGNSPISVTISPGQAGAGAPTVTSIVLDQATGALVFTFSDGSQVSAEGLPAALAQYLGGASLAVLDDAGALMLGGKPRLGVSADGNLTMPTPLPDTTTGYVPVSGSGEVYLNGSGPMEVA</sequence>
<accession>A0A023D795</accession>
<dbReference type="RefSeq" id="WP_042060543.1">
    <property type="nucleotide sequence ID" value="NZ_BAND01000098.1"/>
</dbReference>
<protein>
    <submittedName>
        <fullName evidence="1">Mu-like prophage FluMu protein</fullName>
    </submittedName>
</protein>
<gene>
    <name evidence="1" type="ORF">Amme_099_008</name>
</gene>
<dbReference type="Proteomes" id="UP000019760">
    <property type="component" value="Unassembled WGS sequence"/>
</dbReference>
<organism evidence="1 2">
    <name type="scientific">Acidomonas methanolica NBRC 104435</name>
    <dbReference type="NCBI Taxonomy" id="1231351"/>
    <lineage>
        <taxon>Bacteria</taxon>
        <taxon>Pseudomonadati</taxon>
        <taxon>Pseudomonadota</taxon>
        <taxon>Alphaproteobacteria</taxon>
        <taxon>Acetobacterales</taxon>
        <taxon>Acetobacteraceae</taxon>
        <taxon>Acidomonas</taxon>
    </lineage>
</organism>